<dbReference type="InterPro" id="IPR008258">
    <property type="entry name" value="Transglycosylase_SLT_dom_1"/>
</dbReference>
<keyword evidence="2" id="KW-1133">Transmembrane helix</keyword>
<keyword evidence="2" id="KW-0472">Membrane</keyword>
<organism evidence="4 5">
    <name type="scientific">Saccharomonospora viridis</name>
    <dbReference type="NCBI Taxonomy" id="1852"/>
    <lineage>
        <taxon>Bacteria</taxon>
        <taxon>Bacillati</taxon>
        <taxon>Actinomycetota</taxon>
        <taxon>Actinomycetes</taxon>
        <taxon>Pseudonocardiales</taxon>
        <taxon>Pseudonocardiaceae</taxon>
        <taxon>Saccharomonospora</taxon>
    </lineage>
</organism>
<dbReference type="EMBL" id="JRZE01000001">
    <property type="protein sequence ID" value="KHF45955.1"/>
    <property type="molecule type" value="Genomic_DNA"/>
</dbReference>
<dbReference type="OrthoDB" id="4629613at2"/>
<keyword evidence="2" id="KW-0812">Transmembrane</keyword>
<dbReference type="CDD" id="cd13402">
    <property type="entry name" value="LT_TF-like"/>
    <property type="match status" value="1"/>
</dbReference>
<feature type="compositionally biased region" description="Basic and acidic residues" evidence="1">
    <location>
        <begin position="114"/>
        <end position="145"/>
    </location>
</feature>
<protein>
    <submittedName>
        <fullName evidence="4">Transglycosylase</fullName>
    </submittedName>
</protein>
<dbReference type="Gene3D" id="1.10.530.10">
    <property type="match status" value="1"/>
</dbReference>
<dbReference type="Pfam" id="PF01464">
    <property type="entry name" value="SLT"/>
    <property type="match status" value="1"/>
</dbReference>
<proteinExistence type="predicted"/>
<dbReference type="SUPFAM" id="SSF53955">
    <property type="entry name" value="Lysozyme-like"/>
    <property type="match status" value="1"/>
</dbReference>
<reference evidence="4 5" key="1">
    <citation type="submission" date="2014-10" db="EMBL/GenBank/DDBJ databases">
        <title>Genome sequence of Micropolyspora internatus JCM3315.</title>
        <authorList>
            <person name="Shin S.-K."/>
            <person name="Yi H."/>
        </authorList>
    </citation>
    <scope>NUCLEOTIDE SEQUENCE [LARGE SCALE GENOMIC DNA]</scope>
    <source>
        <strain evidence="4 5">JCM 3315</strain>
    </source>
</reference>
<gene>
    <name evidence="4" type="ORF">MINT15_02560</name>
</gene>
<comment type="caution">
    <text evidence="4">The sequence shown here is derived from an EMBL/GenBank/DDBJ whole genome shotgun (WGS) entry which is preliminary data.</text>
</comment>
<feature type="transmembrane region" description="Helical" evidence="2">
    <location>
        <begin position="41"/>
        <end position="63"/>
    </location>
</feature>
<evidence type="ECO:0000259" key="3">
    <source>
        <dbReference type="Pfam" id="PF01464"/>
    </source>
</evidence>
<evidence type="ECO:0000313" key="4">
    <source>
        <dbReference type="EMBL" id="KHF45955.1"/>
    </source>
</evidence>
<evidence type="ECO:0000256" key="1">
    <source>
        <dbReference type="SAM" id="MobiDB-lite"/>
    </source>
</evidence>
<evidence type="ECO:0000313" key="5">
    <source>
        <dbReference type="Proteomes" id="UP000030848"/>
    </source>
</evidence>
<feature type="domain" description="Transglycosylase SLT" evidence="3">
    <location>
        <begin position="188"/>
        <end position="270"/>
    </location>
</feature>
<dbReference type="InterPro" id="IPR023346">
    <property type="entry name" value="Lysozyme-like_dom_sf"/>
</dbReference>
<accession>A0A837DFF5</accession>
<dbReference type="AlphaFoldDB" id="A0A837DFF5"/>
<name>A0A837DFF5_9PSEU</name>
<sequence>MADHKMFERVKKLIALQAPTRNISTPAAALGKSMRNAARNYASVGVVALFVSGVASPAVLAGADEEAAGTVSMQPSSVVAQQSGSADRDAVAGGKVVLDKGNRKPSGGGAPAPRSDDPAAHDRHADEKAKDDKSAEKSAESDAKEASGGGAQPASAPEPVDEVDGWIRTAIDVMQDNGVPVSEKDIPSIRTVIEKESSGNPRAINLWDINAKRGTPSKGLMQTIDPTFQAYKLPGYEDIYDPVSNIIAGVRYTLSRYGSFEKHPGLASMASGGSYRGY</sequence>
<dbReference type="Proteomes" id="UP000030848">
    <property type="component" value="Unassembled WGS sequence"/>
</dbReference>
<evidence type="ECO:0000256" key="2">
    <source>
        <dbReference type="SAM" id="Phobius"/>
    </source>
</evidence>
<feature type="region of interest" description="Disordered" evidence="1">
    <location>
        <begin position="78"/>
        <end position="159"/>
    </location>
</feature>